<evidence type="ECO:0000256" key="4">
    <source>
        <dbReference type="ARBA" id="ARBA00023136"/>
    </source>
</evidence>
<evidence type="ECO:0000313" key="9">
    <source>
        <dbReference type="Proteomes" id="UP000001555"/>
    </source>
</evidence>
<feature type="transmembrane region" description="Helical" evidence="5">
    <location>
        <begin position="14"/>
        <end position="36"/>
    </location>
</feature>
<dbReference type="Proteomes" id="UP000001555">
    <property type="component" value="Unassembled WGS sequence"/>
</dbReference>
<evidence type="ECO:0000313" key="7">
    <source>
        <dbReference type="EMBL" id="EEC09561.1"/>
    </source>
</evidence>
<evidence type="ECO:0000259" key="6">
    <source>
        <dbReference type="PROSITE" id="PS50850"/>
    </source>
</evidence>
<keyword evidence="3 5" id="KW-1133">Transmembrane helix</keyword>
<feature type="transmembrane region" description="Helical" evidence="5">
    <location>
        <begin position="356"/>
        <end position="376"/>
    </location>
</feature>
<dbReference type="GO" id="GO:0022857">
    <property type="term" value="F:transmembrane transporter activity"/>
    <property type="evidence" value="ECO:0007669"/>
    <property type="project" value="InterPro"/>
</dbReference>
<dbReference type="VEuPathDB" id="VectorBase:ISCP_004966"/>
<dbReference type="VEuPathDB" id="VectorBase:ISCI019501"/>
<dbReference type="PROSITE" id="PS50850">
    <property type="entry name" value="MFS"/>
    <property type="match status" value="1"/>
</dbReference>
<evidence type="ECO:0000256" key="2">
    <source>
        <dbReference type="ARBA" id="ARBA00022692"/>
    </source>
</evidence>
<feature type="transmembrane region" description="Helical" evidence="5">
    <location>
        <begin position="154"/>
        <end position="174"/>
    </location>
</feature>
<feature type="transmembrane region" description="Helical" evidence="5">
    <location>
        <begin position="417"/>
        <end position="438"/>
    </location>
</feature>
<reference evidence="8" key="2">
    <citation type="submission" date="2020-05" db="UniProtKB">
        <authorList>
            <consortium name="EnsemblMetazoa"/>
        </authorList>
    </citation>
    <scope>IDENTIFICATION</scope>
    <source>
        <strain evidence="8">wikel</strain>
    </source>
</reference>
<dbReference type="Pfam" id="PF00083">
    <property type="entry name" value="Sugar_tr"/>
    <property type="match status" value="1"/>
</dbReference>
<dbReference type="EMBL" id="ABJB010722831">
    <property type="status" value="NOT_ANNOTATED_CDS"/>
    <property type="molecule type" value="Genomic_DNA"/>
</dbReference>
<feature type="transmembrane region" description="Helical" evidence="5">
    <location>
        <begin position="332"/>
        <end position="350"/>
    </location>
</feature>
<organism>
    <name type="scientific">Ixodes scapularis</name>
    <name type="common">Black-legged tick</name>
    <name type="synonym">Deer tick</name>
    <dbReference type="NCBI Taxonomy" id="6945"/>
    <lineage>
        <taxon>Eukaryota</taxon>
        <taxon>Metazoa</taxon>
        <taxon>Ecdysozoa</taxon>
        <taxon>Arthropoda</taxon>
        <taxon>Chelicerata</taxon>
        <taxon>Arachnida</taxon>
        <taxon>Acari</taxon>
        <taxon>Parasitiformes</taxon>
        <taxon>Ixodida</taxon>
        <taxon>Ixodoidea</taxon>
        <taxon>Ixodidae</taxon>
        <taxon>Ixodinae</taxon>
        <taxon>Ixodes</taxon>
    </lineage>
</organism>
<keyword evidence="2 5" id="KW-0812">Transmembrane</keyword>
<dbReference type="InterPro" id="IPR020846">
    <property type="entry name" value="MFS_dom"/>
</dbReference>
<sequence length="583" mass="65512">MTGIDLTTIYGNGFLQYTALLIATIGTFALLCHNLLLNVVAPSVVHWCKQPPEYFNMTAEEWRNISTPQGVNGPWDQCFHYEPPLSVASSNRTQVPCRDWDYEPGSGRSITSEWNLVCERRWLLTLASVVYMSSAMASVPIVGKLSDGVGRRPIICVSVAALVVFGMAVCFARTLYTFLVLRVVVAASVGAVRLTSFVLLYELSTPKYQCLYCVLAIGGGLITAPLYLGLVGFFETNWILAQVVTMLPTSLLASAFYVTAESPRWLISKTRYEDAERSILWAAKMNRKGVKQTMMQWRPMREALRQVDVEVSTHVKSGLSGILSSPIMLRRSAILCYCWLVSVLAYYARFRVHKTEYLWLLAVTIALKIPSFFLMYRFLTTLGRRSTVCGAFAGFSLNFGCAVLLTEFNLFPWLVEMMHWVCNVFVDMTITLLFTFTVELFPTEVRSIGLCAGYFFGRIGSILEPLMFELSHTESLLAISILGVFAALLVLFLPETMSCVIVDTIKDMDAAKLQEKLDRLDELLKSSAKAVVNQVKNQRKTQGKAHTSGRRLKNYINRRFTLDTGYKIREGKLVRNENLGRPI</sequence>
<gene>
    <name evidence="8" type="primary">8030712</name>
    <name evidence="7" type="ORF">IscW_ISCW019501</name>
</gene>
<dbReference type="PROSITE" id="PS00216">
    <property type="entry name" value="SUGAR_TRANSPORT_1"/>
    <property type="match status" value="1"/>
</dbReference>
<feature type="transmembrane region" description="Helical" evidence="5">
    <location>
        <begin position="210"/>
        <end position="233"/>
    </location>
</feature>
<dbReference type="KEGG" id="isc:8030712"/>
<evidence type="ECO:0000313" key="8">
    <source>
        <dbReference type="EnsemblMetazoa" id="ISCW019501-PA"/>
    </source>
</evidence>
<keyword evidence="9" id="KW-1185">Reference proteome</keyword>
<proteinExistence type="predicted"/>
<dbReference type="InterPro" id="IPR005829">
    <property type="entry name" value="Sugar_transporter_CS"/>
</dbReference>
<feature type="transmembrane region" description="Helical" evidence="5">
    <location>
        <begin position="239"/>
        <end position="260"/>
    </location>
</feature>
<feature type="domain" description="Major facilitator superfamily (MFS) profile" evidence="6">
    <location>
        <begin position="19"/>
        <end position="498"/>
    </location>
</feature>
<dbReference type="InterPro" id="IPR036259">
    <property type="entry name" value="MFS_trans_sf"/>
</dbReference>
<feature type="transmembrane region" description="Helical" evidence="5">
    <location>
        <begin position="180"/>
        <end position="203"/>
    </location>
</feature>
<feature type="transmembrane region" description="Helical" evidence="5">
    <location>
        <begin position="388"/>
        <end position="411"/>
    </location>
</feature>
<feature type="transmembrane region" description="Helical" evidence="5">
    <location>
        <begin position="122"/>
        <end position="142"/>
    </location>
</feature>
<keyword evidence="4 5" id="KW-0472">Membrane</keyword>
<accession>B7PSI9</accession>
<name>B7PSI9_IXOSC</name>
<dbReference type="PaxDb" id="6945-B7PSI9"/>
<dbReference type="AlphaFoldDB" id="B7PSI9"/>
<evidence type="ECO:0000256" key="1">
    <source>
        <dbReference type="ARBA" id="ARBA00004141"/>
    </source>
</evidence>
<evidence type="ECO:0000256" key="5">
    <source>
        <dbReference type="SAM" id="Phobius"/>
    </source>
</evidence>
<dbReference type="GO" id="GO:0016020">
    <property type="term" value="C:membrane"/>
    <property type="evidence" value="ECO:0007669"/>
    <property type="project" value="UniProtKB-SubCell"/>
</dbReference>
<feature type="transmembrane region" description="Helical" evidence="5">
    <location>
        <begin position="475"/>
        <end position="493"/>
    </location>
</feature>
<dbReference type="OrthoDB" id="6498984at2759"/>
<evidence type="ECO:0000256" key="3">
    <source>
        <dbReference type="ARBA" id="ARBA00022989"/>
    </source>
</evidence>
<dbReference type="EnsemblMetazoa" id="ISCW019501-RA">
    <property type="protein sequence ID" value="ISCW019501-PA"/>
    <property type="gene ID" value="ISCW019501"/>
</dbReference>
<dbReference type="SUPFAM" id="SSF103473">
    <property type="entry name" value="MFS general substrate transporter"/>
    <property type="match status" value="1"/>
</dbReference>
<dbReference type="HOGENOM" id="CLU_001265_33_3_1"/>
<comment type="subcellular location">
    <subcellularLocation>
        <location evidence="1">Membrane</location>
        <topology evidence="1">Multi-pass membrane protein</topology>
    </subcellularLocation>
</comment>
<dbReference type="EMBL" id="DS778961">
    <property type="protein sequence ID" value="EEC09561.1"/>
    <property type="molecule type" value="Genomic_DNA"/>
</dbReference>
<dbReference type="VEuPathDB" id="VectorBase:ISCW019501"/>
<reference evidence="7 9" key="1">
    <citation type="submission" date="2008-03" db="EMBL/GenBank/DDBJ databases">
        <title>Annotation of Ixodes scapularis.</title>
        <authorList>
            <consortium name="Ixodes scapularis Genome Project Consortium"/>
            <person name="Caler E."/>
            <person name="Hannick L.I."/>
            <person name="Bidwell S."/>
            <person name="Joardar V."/>
            <person name="Thiagarajan M."/>
            <person name="Amedeo P."/>
            <person name="Galinsky K.J."/>
            <person name="Schobel S."/>
            <person name="Inman J."/>
            <person name="Hostetler J."/>
            <person name="Miller J."/>
            <person name="Hammond M."/>
            <person name="Megy K."/>
            <person name="Lawson D."/>
            <person name="Kodira C."/>
            <person name="Sutton G."/>
            <person name="Meyer J."/>
            <person name="Hill C.A."/>
            <person name="Birren B."/>
            <person name="Nene V."/>
            <person name="Collins F."/>
            <person name="Alarcon-Chaidez F."/>
            <person name="Wikel S."/>
            <person name="Strausberg R."/>
        </authorList>
    </citation>
    <scope>NUCLEOTIDE SEQUENCE [LARGE SCALE GENOMIC DNA]</scope>
    <source>
        <strain evidence="9">Wikel</strain>
        <strain evidence="7">Wikel colony</strain>
    </source>
</reference>
<dbReference type="PANTHER" id="PTHR24064">
    <property type="entry name" value="SOLUTE CARRIER FAMILY 22 MEMBER"/>
    <property type="match status" value="1"/>
</dbReference>
<dbReference type="InParanoid" id="B7PSI9"/>
<dbReference type="Gene3D" id="1.20.1250.20">
    <property type="entry name" value="MFS general substrate transporter like domains"/>
    <property type="match status" value="1"/>
</dbReference>
<protein>
    <submittedName>
        <fullName evidence="7 8">Solute carrier, putative</fullName>
    </submittedName>
</protein>
<dbReference type="InterPro" id="IPR005828">
    <property type="entry name" value="MFS_sugar_transport-like"/>
</dbReference>